<dbReference type="GO" id="GO:1900376">
    <property type="term" value="P:regulation of secondary metabolite biosynthetic process"/>
    <property type="evidence" value="ECO:0007669"/>
    <property type="project" value="TreeGrafter"/>
</dbReference>
<evidence type="ECO:0008006" key="10">
    <source>
        <dbReference type="Google" id="ProtNLM"/>
    </source>
</evidence>
<dbReference type="GO" id="GO:0008270">
    <property type="term" value="F:zinc ion binding"/>
    <property type="evidence" value="ECO:0007669"/>
    <property type="project" value="TreeGrafter"/>
</dbReference>
<dbReference type="OrthoDB" id="8659436at2"/>
<dbReference type="InterPro" id="IPR036388">
    <property type="entry name" value="WH-like_DNA-bd_sf"/>
</dbReference>
<dbReference type="RefSeq" id="WP_007859452.1">
    <property type="nucleotide sequence ID" value="NZ_KQ235883.1"/>
</dbReference>
<feature type="binding site" evidence="7">
    <location>
        <position position="130"/>
    </location>
    <ligand>
        <name>Zn(2+)</name>
        <dbReference type="ChEBI" id="CHEBI:29105"/>
    </ligand>
</feature>
<dbReference type="AlphaFoldDB" id="A0A0J9BQT4"/>
<dbReference type="GO" id="GO:0000976">
    <property type="term" value="F:transcription cis-regulatory region binding"/>
    <property type="evidence" value="ECO:0007669"/>
    <property type="project" value="TreeGrafter"/>
</dbReference>
<reference evidence="8 9" key="1">
    <citation type="submission" date="2011-04" db="EMBL/GenBank/DDBJ databases">
        <title>The Genome Sequence of Clostridium citroniae WAL-19142.</title>
        <authorList>
            <consortium name="The Broad Institute Genome Sequencing Platform"/>
            <person name="Earl A."/>
            <person name="Ward D."/>
            <person name="Feldgarden M."/>
            <person name="Gevers D."/>
            <person name="Warren Y.A."/>
            <person name="Tyrrell K.L."/>
            <person name="Citron D.M."/>
            <person name="Goldstein E.J."/>
            <person name="Daigneault M."/>
            <person name="Allen-Vercoe E."/>
            <person name="Young S.K."/>
            <person name="Zeng Q."/>
            <person name="Gargeya S."/>
            <person name="Fitzgerald M."/>
            <person name="Haas B."/>
            <person name="Abouelleil A."/>
            <person name="Alvarado L."/>
            <person name="Arachchi H.M."/>
            <person name="Berlin A."/>
            <person name="Brown A."/>
            <person name="Chapman S.B."/>
            <person name="Chen Z."/>
            <person name="Dunbar C."/>
            <person name="Freedman E."/>
            <person name="Gearin G."/>
            <person name="Gellesch M."/>
            <person name="Goldberg J."/>
            <person name="Griggs A."/>
            <person name="Gujja S."/>
            <person name="Heilman E.R."/>
            <person name="Heiman D."/>
            <person name="Howarth C."/>
            <person name="Larson L."/>
            <person name="Lui A."/>
            <person name="MacDonald P.J."/>
            <person name="Mehta T."/>
            <person name="Montmayeur A."/>
            <person name="Murphy C."/>
            <person name="Neiman D."/>
            <person name="Pearson M."/>
            <person name="Priest M."/>
            <person name="Roberts A."/>
            <person name="Saif S."/>
            <person name="Shea T."/>
            <person name="Shenoy N."/>
            <person name="Sisk P."/>
            <person name="Stolte C."/>
            <person name="Sykes S."/>
            <person name="White J."/>
            <person name="Yandava C."/>
            <person name="Wortman J."/>
            <person name="Nusbaum C."/>
            <person name="Birren B."/>
        </authorList>
    </citation>
    <scope>NUCLEOTIDE SEQUENCE [LARGE SCALE GENOMIC DNA]</scope>
    <source>
        <strain evidence="8 9">WAL-19142</strain>
    </source>
</reference>
<dbReference type="GO" id="GO:0003700">
    <property type="term" value="F:DNA-binding transcription factor activity"/>
    <property type="evidence" value="ECO:0007669"/>
    <property type="project" value="InterPro"/>
</dbReference>
<feature type="binding site" evidence="7">
    <location>
        <position position="93"/>
    </location>
    <ligand>
        <name>Zn(2+)</name>
        <dbReference type="ChEBI" id="CHEBI:29105"/>
    </ligand>
</feature>
<evidence type="ECO:0000256" key="7">
    <source>
        <dbReference type="PIRSR" id="PIRSR602481-1"/>
    </source>
</evidence>
<dbReference type="GeneID" id="93164258"/>
<dbReference type="InterPro" id="IPR043135">
    <property type="entry name" value="Fur_C"/>
</dbReference>
<proteinExistence type="inferred from homology"/>
<keyword evidence="4" id="KW-0805">Transcription regulation</keyword>
<evidence type="ECO:0000256" key="3">
    <source>
        <dbReference type="ARBA" id="ARBA00022833"/>
    </source>
</evidence>
<feature type="binding site" evidence="7">
    <location>
        <position position="133"/>
    </location>
    <ligand>
        <name>Zn(2+)</name>
        <dbReference type="ChEBI" id="CHEBI:29105"/>
    </ligand>
</feature>
<protein>
    <recommendedName>
        <fullName evidence="10">Ferric uptake regulation protein</fullName>
    </recommendedName>
</protein>
<dbReference type="CDD" id="cd07153">
    <property type="entry name" value="Fur_like"/>
    <property type="match status" value="1"/>
</dbReference>
<sequence length="142" mass="16557">MGERGRYRTKQQITILDVLKQQKSWFLTVDQLMDLLRQEGVQVGQTTVYRALERLAEDGKVMKLPMEDGSKIRYCYAGDEELRKPGKLVCLGCGRFIPLECSKLDDFMEHICREHGFEPDIRRSVLFGYCEGCRRTDLCKRD</sequence>
<dbReference type="Gene3D" id="1.10.10.10">
    <property type="entry name" value="Winged helix-like DNA-binding domain superfamily/Winged helix DNA-binding domain"/>
    <property type="match status" value="1"/>
</dbReference>
<keyword evidence="2" id="KW-0678">Repressor</keyword>
<dbReference type="PANTHER" id="PTHR33202:SF7">
    <property type="entry name" value="FERRIC UPTAKE REGULATION PROTEIN"/>
    <property type="match status" value="1"/>
</dbReference>
<dbReference type="SUPFAM" id="SSF46785">
    <property type="entry name" value="Winged helix' DNA-binding domain"/>
    <property type="match status" value="1"/>
</dbReference>
<dbReference type="EMBL" id="ADLK01000037">
    <property type="protein sequence ID" value="KMW14494.1"/>
    <property type="molecule type" value="Genomic_DNA"/>
</dbReference>
<evidence type="ECO:0000313" key="8">
    <source>
        <dbReference type="EMBL" id="KMW14494.1"/>
    </source>
</evidence>
<dbReference type="Pfam" id="PF01475">
    <property type="entry name" value="FUR"/>
    <property type="match status" value="1"/>
</dbReference>
<feature type="binding site" evidence="7">
    <location>
        <position position="90"/>
    </location>
    <ligand>
        <name>Zn(2+)</name>
        <dbReference type="ChEBI" id="CHEBI:29105"/>
    </ligand>
</feature>
<dbReference type="GO" id="GO:0045892">
    <property type="term" value="P:negative regulation of DNA-templated transcription"/>
    <property type="evidence" value="ECO:0007669"/>
    <property type="project" value="TreeGrafter"/>
</dbReference>
<dbReference type="Gene3D" id="3.30.1490.190">
    <property type="match status" value="1"/>
</dbReference>
<evidence type="ECO:0000256" key="1">
    <source>
        <dbReference type="ARBA" id="ARBA00007957"/>
    </source>
</evidence>
<keyword evidence="3 7" id="KW-0862">Zinc</keyword>
<evidence type="ECO:0000256" key="4">
    <source>
        <dbReference type="ARBA" id="ARBA00023015"/>
    </source>
</evidence>
<keyword evidence="7" id="KW-0479">Metal-binding</keyword>
<evidence type="ECO:0000256" key="5">
    <source>
        <dbReference type="ARBA" id="ARBA00023125"/>
    </source>
</evidence>
<comment type="caution">
    <text evidence="8">The sequence shown here is derived from an EMBL/GenBank/DDBJ whole genome shotgun (WGS) entry which is preliminary data.</text>
</comment>
<dbReference type="PANTHER" id="PTHR33202">
    <property type="entry name" value="ZINC UPTAKE REGULATION PROTEIN"/>
    <property type="match status" value="1"/>
</dbReference>
<name>A0A0J9BQT4_9FIRM</name>
<accession>A0A0J9BQT4</accession>
<comment type="similarity">
    <text evidence="1">Belongs to the Fur family.</text>
</comment>
<evidence type="ECO:0000256" key="2">
    <source>
        <dbReference type="ARBA" id="ARBA00022491"/>
    </source>
</evidence>
<dbReference type="PATRIC" id="fig|742734.4.peg.5142"/>
<gene>
    <name evidence="8" type="ORF">HMPREF9470_04800</name>
</gene>
<dbReference type="Proteomes" id="UP000037392">
    <property type="component" value="Unassembled WGS sequence"/>
</dbReference>
<organism evidence="8 9">
    <name type="scientific">[Clostridium] citroniae WAL-19142</name>
    <dbReference type="NCBI Taxonomy" id="742734"/>
    <lineage>
        <taxon>Bacteria</taxon>
        <taxon>Bacillati</taxon>
        <taxon>Bacillota</taxon>
        <taxon>Clostridia</taxon>
        <taxon>Lachnospirales</taxon>
        <taxon>Lachnospiraceae</taxon>
        <taxon>Enterocloster</taxon>
    </lineage>
</organism>
<evidence type="ECO:0000313" key="9">
    <source>
        <dbReference type="Proteomes" id="UP000037392"/>
    </source>
</evidence>
<dbReference type="InterPro" id="IPR002481">
    <property type="entry name" value="FUR"/>
</dbReference>
<dbReference type="InterPro" id="IPR036390">
    <property type="entry name" value="WH_DNA-bd_sf"/>
</dbReference>
<keyword evidence="5" id="KW-0238">DNA-binding</keyword>
<keyword evidence="6" id="KW-0804">Transcription</keyword>
<comment type="cofactor">
    <cofactor evidence="7">
        <name>Zn(2+)</name>
        <dbReference type="ChEBI" id="CHEBI:29105"/>
    </cofactor>
    <text evidence="7">Binds 1 zinc ion per subunit.</text>
</comment>
<evidence type="ECO:0000256" key="6">
    <source>
        <dbReference type="ARBA" id="ARBA00023163"/>
    </source>
</evidence>